<keyword evidence="3" id="KW-1185">Reference proteome</keyword>
<reference evidence="2" key="1">
    <citation type="submission" date="2020-08" db="EMBL/GenBank/DDBJ databases">
        <title>Genome public.</title>
        <authorList>
            <person name="Liu C."/>
            <person name="Sun Q."/>
        </authorList>
    </citation>
    <scope>NUCLEOTIDE SEQUENCE</scope>
    <source>
        <strain evidence="2">NSJ-28</strain>
    </source>
</reference>
<sequence length="77" mass="8506">MEASFDGAKLREVRKDRGKTQAMLAVKMGTSIRHVRALETGEKTNPSACLLCKVAVALDVPMETFMRIQPEEGDELV</sequence>
<dbReference type="CDD" id="cd00093">
    <property type="entry name" value="HTH_XRE"/>
    <property type="match status" value="1"/>
</dbReference>
<dbReference type="Gene3D" id="1.10.260.40">
    <property type="entry name" value="lambda repressor-like DNA-binding domains"/>
    <property type="match status" value="1"/>
</dbReference>
<dbReference type="SUPFAM" id="SSF47413">
    <property type="entry name" value="lambda repressor-like DNA-binding domains"/>
    <property type="match status" value="1"/>
</dbReference>
<dbReference type="Proteomes" id="UP000606499">
    <property type="component" value="Unassembled WGS sequence"/>
</dbReference>
<evidence type="ECO:0000313" key="3">
    <source>
        <dbReference type="Proteomes" id="UP000606499"/>
    </source>
</evidence>
<dbReference type="SMART" id="SM00530">
    <property type="entry name" value="HTH_XRE"/>
    <property type="match status" value="1"/>
</dbReference>
<dbReference type="InterPro" id="IPR010982">
    <property type="entry name" value="Lambda_DNA-bd_dom_sf"/>
</dbReference>
<dbReference type="GO" id="GO:0003677">
    <property type="term" value="F:DNA binding"/>
    <property type="evidence" value="ECO:0007669"/>
    <property type="project" value="InterPro"/>
</dbReference>
<dbReference type="AlphaFoldDB" id="A0A923LWI9"/>
<dbReference type="RefSeq" id="WP_054328537.1">
    <property type="nucleotide sequence ID" value="NZ_JACOPL010000024.1"/>
</dbReference>
<feature type="domain" description="HTH cro/C1-type" evidence="1">
    <location>
        <begin position="10"/>
        <end position="65"/>
    </location>
</feature>
<dbReference type="Pfam" id="PF01381">
    <property type="entry name" value="HTH_3"/>
    <property type="match status" value="1"/>
</dbReference>
<gene>
    <name evidence="2" type="ORF">H8S45_14700</name>
</gene>
<accession>A0A923LWI9</accession>
<proteinExistence type="predicted"/>
<name>A0A923LWI9_9FIRM</name>
<dbReference type="PROSITE" id="PS50943">
    <property type="entry name" value="HTH_CROC1"/>
    <property type="match status" value="1"/>
</dbReference>
<comment type="caution">
    <text evidence="2">The sequence shown here is derived from an EMBL/GenBank/DDBJ whole genome shotgun (WGS) entry which is preliminary data.</text>
</comment>
<dbReference type="InterPro" id="IPR001387">
    <property type="entry name" value="Cro/C1-type_HTH"/>
</dbReference>
<evidence type="ECO:0000313" key="2">
    <source>
        <dbReference type="EMBL" id="MBC5726698.1"/>
    </source>
</evidence>
<organism evidence="2 3">
    <name type="scientific">Agathobaculum faecis</name>
    <dbReference type="NCBI Taxonomy" id="2763013"/>
    <lineage>
        <taxon>Bacteria</taxon>
        <taxon>Bacillati</taxon>
        <taxon>Bacillota</taxon>
        <taxon>Clostridia</taxon>
        <taxon>Eubacteriales</taxon>
        <taxon>Butyricicoccaceae</taxon>
        <taxon>Agathobaculum</taxon>
    </lineage>
</organism>
<evidence type="ECO:0000259" key="1">
    <source>
        <dbReference type="PROSITE" id="PS50943"/>
    </source>
</evidence>
<dbReference type="EMBL" id="JACOPL010000024">
    <property type="protein sequence ID" value="MBC5726698.1"/>
    <property type="molecule type" value="Genomic_DNA"/>
</dbReference>
<protein>
    <submittedName>
        <fullName evidence="2">Helix-turn-helix transcriptional regulator</fullName>
    </submittedName>
</protein>